<dbReference type="InterPro" id="IPR050204">
    <property type="entry name" value="AraC_XylS_family_regulators"/>
</dbReference>
<dbReference type="InterPro" id="IPR018062">
    <property type="entry name" value="HTH_AraC-typ_CS"/>
</dbReference>
<dbReference type="PROSITE" id="PS00041">
    <property type="entry name" value="HTH_ARAC_FAMILY_1"/>
    <property type="match status" value="1"/>
</dbReference>
<keyword evidence="3" id="KW-0804">Transcription</keyword>
<dbReference type="InterPro" id="IPR020449">
    <property type="entry name" value="Tscrpt_reg_AraC-type_HTH"/>
</dbReference>
<keyword evidence="1" id="KW-0805">Transcription regulation</keyword>
<organism evidence="5 6">
    <name type="scientific">Actinoallomurus bryophytorum</name>
    <dbReference type="NCBI Taxonomy" id="1490222"/>
    <lineage>
        <taxon>Bacteria</taxon>
        <taxon>Bacillati</taxon>
        <taxon>Actinomycetota</taxon>
        <taxon>Actinomycetes</taxon>
        <taxon>Streptosporangiales</taxon>
        <taxon>Thermomonosporaceae</taxon>
        <taxon>Actinoallomurus</taxon>
    </lineage>
</organism>
<dbReference type="EMBL" id="VFOZ01000001">
    <property type="protein sequence ID" value="TQL95951.1"/>
    <property type="molecule type" value="Genomic_DNA"/>
</dbReference>
<accession>A0A543CFS2</accession>
<dbReference type="Proteomes" id="UP000316096">
    <property type="component" value="Unassembled WGS sequence"/>
</dbReference>
<evidence type="ECO:0000256" key="3">
    <source>
        <dbReference type="ARBA" id="ARBA00023163"/>
    </source>
</evidence>
<dbReference type="InterPro" id="IPR009057">
    <property type="entry name" value="Homeodomain-like_sf"/>
</dbReference>
<dbReference type="GO" id="GO:0003700">
    <property type="term" value="F:DNA-binding transcription factor activity"/>
    <property type="evidence" value="ECO:0007669"/>
    <property type="project" value="InterPro"/>
</dbReference>
<proteinExistence type="predicted"/>
<dbReference type="PANTHER" id="PTHR46796:SF6">
    <property type="entry name" value="ARAC SUBFAMILY"/>
    <property type="match status" value="1"/>
</dbReference>
<dbReference type="PROSITE" id="PS01124">
    <property type="entry name" value="HTH_ARAC_FAMILY_2"/>
    <property type="match status" value="1"/>
</dbReference>
<dbReference type="InterPro" id="IPR018060">
    <property type="entry name" value="HTH_AraC"/>
</dbReference>
<dbReference type="PRINTS" id="PR00032">
    <property type="entry name" value="HTHARAC"/>
</dbReference>
<protein>
    <submittedName>
        <fullName evidence="5">AraC family transcriptional regulator</fullName>
    </submittedName>
</protein>
<dbReference type="SMART" id="SM00342">
    <property type="entry name" value="HTH_ARAC"/>
    <property type="match status" value="1"/>
</dbReference>
<keyword evidence="2" id="KW-0238">DNA-binding</keyword>
<dbReference type="SUPFAM" id="SSF46689">
    <property type="entry name" value="Homeodomain-like"/>
    <property type="match status" value="1"/>
</dbReference>
<name>A0A543CFS2_9ACTN</name>
<evidence type="ECO:0000313" key="5">
    <source>
        <dbReference type="EMBL" id="TQL95951.1"/>
    </source>
</evidence>
<evidence type="ECO:0000313" key="6">
    <source>
        <dbReference type="Proteomes" id="UP000316096"/>
    </source>
</evidence>
<comment type="caution">
    <text evidence="5">The sequence shown here is derived from an EMBL/GenBank/DDBJ whole genome shotgun (WGS) entry which is preliminary data.</text>
</comment>
<dbReference type="Pfam" id="PF12833">
    <property type="entry name" value="HTH_18"/>
    <property type="match status" value="1"/>
</dbReference>
<dbReference type="PANTHER" id="PTHR46796">
    <property type="entry name" value="HTH-TYPE TRANSCRIPTIONAL ACTIVATOR RHAS-RELATED"/>
    <property type="match status" value="1"/>
</dbReference>
<keyword evidence="6" id="KW-1185">Reference proteome</keyword>
<evidence type="ECO:0000256" key="1">
    <source>
        <dbReference type="ARBA" id="ARBA00023015"/>
    </source>
</evidence>
<reference evidence="5 6" key="1">
    <citation type="submission" date="2019-06" db="EMBL/GenBank/DDBJ databases">
        <title>Sequencing the genomes of 1000 actinobacteria strains.</title>
        <authorList>
            <person name="Klenk H.-P."/>
        </authorList>
    </citation>
    <scope>NUCLEOTIDE SEQUENCE [LARGE SCALE GENOMIC DNA]</scope>
    <source>
        <strain evidence="5 6">DSM 102200</strain>
    </source>
</reference>
<dbReference type="AlphaFoldDB" id="A0A543CFS2"/>
<feature type="domain" description="HTH araC/xylS-type" evidence="4">
    <location>
        <begin position="155"/>
        <end position="255"/>
    </location>
</feature>
<sequence>MVSHVYSESYVGRTTAERGADDKVLLHLMRRGSWRFARSDGRGEDITVPAGSFIVRHDGPPSLFDVESGATAEVMILPASLIQPLLGGSQQIVGSAHSAEMRVLMAHAHMVGETACDLTAAGVQSARDALIELVKGAVRREFDDAEPRLAPALARAAMEIADGRLTDPGLSPASLAHQLHVSVRTLHRAFVTAGEPVGAYIRRRRLERARMELAAPVRRPGIAEVAARWQFADSSHFIRAFKNHYGQTPADFVRANGTSKGTK</sequence>
<gene>
    <name evidence="5" type="ORF">FB559_1463</name>
</gene>
<dbReference type="Gene3D" id="1.10.10.60">
    <property type="entry name" value="Homeodomain-like"/>
    <property type="match status" value="1"/>
</dbReference>
<evidence type="ECO:0000256" key="2">
    <source>
        <dbReference type="ARBA" id="ARBA00023125"/>
    </source>
</evidence>
<evidence type="ECO:0000259" key="4">
    <source>
        <dbReference type="PROSITE" id="PS01124"/>
    </source>
</evidence>
<dbReference type="GO" id="GO:0043565">
    <property type="term" value="F:sequence-specific DNA binding"/>
    <property type="evidence" value="ECO:0007669"/>
    <property type="project" value="InterPro"/>
</dbReference>